<dbReference type="EMBL" id="JBBWWQ010000002">
    <property type="protein sequence ID" value="KAK8953944.1"/>
    <property type="molecule type" value="Genomic_DNA"/>
</dbReference>
<proteinExistence type="predicted"/>
<organism evidence="2 3">
    <name type="scientific">Platanthera zijinensis</name>
    <dbReference type="NCBI Taxonomy" id="2320716"/>
    <lineage>
        <taxon>Eukaryota</taxon>
        <taxon>Viridiplantae</taxon>
        <taxon>Streptophyta</taxon>
        <taxon>Embryophyta</taxon>
        <taxon>Tracheophyta</taxon>
        <taxon>Spermatophyta</taxon>
        <taxon>Magnoliopsida</taxon>
        <taxon>Liliopsida</taxon>
        <taxon>Asparagales</taxon>
        <taxon>Orchidaceae</taxon>
        <taxon>Orchidoideae</taxon>
        <taxon>Orchideae</taxon>
        <taxon>Orchidinae</taxon>
        <taxon>Platanthera</taxon>
    </lineage>
</organism>
<gene>
    <name evidence="2" type="ORF">KSP39_PZI002032</name>
</gene>
<protein>
    <submittedName>
        <fullName evidence="2">Uncharacterized protein</fullName>
    </submittedName>
</protein>
<keyword evidence="3" id="KW-1185">Reference proteome</keyword>
<name>A0AAP0BYX9_9ASPA</name>
<comment type="caution">
    <text evidence="2">The sequence shown here is derived from an EMBL/GenBank/DDBJ whole genome shotgun (WGS) entry which is preliminary data.</text>
</comment>
<feature type="transmembrane region" description="Helical" evidence="1">
    <location>
        <begin position="75"/>
        <end position="93"/>
    </location>
</feature>
<keyword evidence="1" id="KW-0812">Transmembrane</keyword>
<feature type="transmembrane region" description="Helical" evidence="1">
    <location>
        <begin position="33"/>
        <end position="55"/>
    </location>
</feature>
<accession>A0AAP0BYX9</accession>
<dbReference type="Proteomes" id="UP001418222">
    <property type="component" value="Unassembled WGS sequence"/>
</dbReference>
<sequence>MTRFRVGSKSNRKFHDSAAPHTLPAQFSALRRAVLSLAPIFLYIYLSKFLSIFLIDLPHLLARELHPDRFSSPVISFRLLLVAGLLDILFAGFQRFHMSVGPIQSFSPARTLQQELYLMVSLHSVFRSLNTMEALSWQWWGRTALLLPVIDVLVFSFRPLPPISVGSIGYTIRSILAFPASQLMPKPCKPNSSPLVSISSFALFTDF</sequence>
<keyword evidence="1" id="KW-1133">Transmembrane helix</keyword>
<evidence type="ECO:0000313" key="2">
    <source>
        <dbReference type="EMBL" id="KAK8953944.1"/>
    </source>
</evidence>
<reference evidence="2 3" key="1">
    <citation type="journal article" date="2022" name="Nat. Plants">
        <title>Genomes of leafy and leafless Platanthera orchids illuminate the evolution of mycoheterotrophy.</title>
        <authorList>
            <person name="Li M.H."/>
            <person name="Liu K.W."/>
            <person name="Li Z."/>
            <person name="Lu H.C."/>
            <person name="Ye Q.L."/>
            <person name="Zhang D."/>
            <person name="Wang J.Y."/>
            <person name="Li Y.F."/>
            <person name="Zhong Z.M."/>
            <person name="Liu X."/>
            <person name="Yu X."/>
            <person name="Liu D.K."/>
            <person name="Tu X.D."/>
            <person name="Liu B."/>
            <person name="Hao Y."/>
            <person name="Liao X.Y."/>
            <person name="Jiang Y.T."/>
            <person name="Sun W.H."/>
            <person name="Chen J."/>
            <person name="Chen Y.Q."/>
            <person name="Ai Y."/>
            <person name="Zhai J.W."/>
            <person name="Wu S.S."/>
            <person name="Zhou Z."/>
            <person name="Hsiao Y.Y."/>
            <person name="Wu W.L."/>
            <person name="Chen Y.Y."/>
            <person name="Lin Y.F."/>
            <person name="Hsu J.L."/>
            <person name="Li C.Y."/>
            <person name="Wang Z.W."/>
            <person name="Zhao X."/>
            <person name="Zhong W.Y."/>
            <person name="Ma X.K."/>
            <person name="Ma L."/>
            <person name="Huang J."/>
            <person name="Chen G.Z."/>
            <person name="Huang M.Z."/>
            <person name="Huang L."/>
            <person name="Peng D.H."/>
            <person name="Luo Y.B."/>
            <person name="Zou S.Q."/>
            <person name="Chen S.P."/>
            <person name="Lan S."/>
            <person name="Tsai W.C."/>
            <person name="Van de Peer Y."/>
            <person name="Liu Z.J."/>
        </authorList>
    </citation>
    <scope>NUCLEOTIDE SEQUENCE [LARGE SCALE GENOMIC DNA]</scope>
    <source>
        <strain evidence="2">Lor287</strain>
    </source>
</reference>
<evidence type="ECO:0000256" key="1">
    <source>
        <dbReference type="SAM" id="Phobius"/>
    </source>
</evidence>
<dbReference type="AlphaFoldDB" id="A0AAP0BYX9"/>
<keyword evidence="1" id="KW-0472">Membrane</keyword>
<evidence type="ECO:0000313" key="3">
    <source>
        <dbReference type="Proteomes" id="UP001418222"/>
    </source>
</evidence>